<dbReference type="AlphaFoldDB" id="A0A1L5YC35"/>
<dbReference type="InterPro" id="IPR016705">
    <property type="entry name" value="Ycf48/Hcf136"/>
</dbReference>
<evidence type="ECO:0000256" key="4">
    <source>
        <dbReference type="SAM" id="SignalP"/>
    </source>
</evidence>
<evidence type="ECO:0000256" key="2">
    <source>
        <dbReference type="ARBA" id="ARBA00023276"/>
    </source>
</evidence>
<dbReference type="EMBL" id="KY124271">
    <property type="protein sequence ID" value="AQX45037.1"/>
    <property type="molecule type" value="Genomic_DNA"/>
</dbReference>
<dbReference type="Gene3D" id="2.130.10.10">
    <property type="entry name" value="YVTN repeat-like/Quinoprotein amine dehydrogenase"/>
    <property type="match status" value="1"/>
</dbReference>
<dbReference type="InterPro" id="IPR028203">
    <property type="entry name" value="PSII_CF48-like_dom"/>
</dbReference>
<evidence type="ECO:0000313" key="6">
    <source>
        <dbReference type="EMBL" id="APP88270.1"/>
    </source>
</evidence>
<dbReference type="CDD" id="cd15482">
    <property type="entry name" value="Sialidase_non-viral"/>
    <property type="match status" value="1"/>
</dbReference>
<dbReference type="GO" id="GO:0015979">
    <property type="term" value="P:photosynthesis"/>
    <property type="evidence" value="ECO:0007669"/>
    <property type="project" value="UniProtKB-KW"/>
</dbReference>
<dbReference type="GO" id="GO:0031977">
    <property type="term" value="C:thylakoid lumen"/>
    <property type="evidence" value="ECO:0007669"/>
    <property type="project" value="UniProtKB-UniRule"/>
</dbReference>
<evidence type="ECO:0000259" key="5">
    <source>
        <dbReference type="Pfam" id="PF14870"/>
    </source>
</evidence>
<dbReference type="PANTHER" id="PTHR47199">
    <property type="entry name" value="PHOTOSYSTEM II STABILITY/ASSEMBLY FACTOR HCF136, CHLOROPLASTIC"/>
    <property type="match status" value="1"/>
</dbReference>
<dbReference type="HAMAP" id="MF_01348">
    <property type="entry name" value="Ycf48"/>
    <property type="match status" value="1"/>
</dbReference>
<keyword evidence="1 3" id="KW-0602">Photosynthesis</keyword>
<proteinExistence type="inferred from homology"/>
<dbReference type="EMBL" id="KX897545">
    <property type="protein sequence ID" value="APP88270.1"/>
    <property type="molecule type" value="Genomic_DNA"/>
</dbReference>
<reference evidence="6" key="1">
    <citation type="journal article" date="2017" name="Protist">
        <title>Diversity of the Photosynthetic Paulinella Species, with the Description of Paulinella micropora sp. nov. and the Chromatophore Genome Sequence for strain KR01.</title>
        <authorList>
            <person name="Lhee D."/>
            <person name="Yang E.C."/>
            <person name="Kim J.I."/>
            <person name="Nakayama T."/>
            <person name="Zuccarello G."/>
            <person name="Andersen R.A."/>
            <person name="Yoon H.S."/>
        </authorList>
    </citation>
    <scope>NUCLEOTIDE SEQUENCE</scope>
    <source>
        <strain evidence="7">FK01</strain>
        <strain evidence="6">KR01</strain>
    </source>
</reference>
<keyword evidence="9" id="KW-1185">Reference proteome</keyword>
<dbReference type="Pfam" id="PF14870">
    <property type="entry name" value="PSII_BNR"/>
    <property type="match status" value="1"/>
</dbReference>
<dbReference type="NCBIfam" id="NF010237">
    <property type="entry name" value="PRK13684.1"/>
    <property type="match status" value="1"/>
</dbReference>
<comment type="similarity">
    <text evidence="3">Belongs to the Ycf48 family.</text>
</comment>
<dbReference type="PIRSF" id="PIRSF017875">
    <property type="entry name" value="PSII_HCF136"/>
    <property type="match status" value="1"/>
</dbReference>
<gene>
    <name evidence="8" type="primary">MYN1_Chr_432</name>
    <name evidence="3" type="synonym">ycf48</name>
    <name evidence="6" type="ORF">PCKR_487</name>
    <name evidence="7" type="ORF">PFK_487</name>
    <name evidence="8" type="ORF">PMYN1_Chma441</name>
</gene>
<organism evidence="6">
    <name type="scientific">Paulinella micropora</name>
    <dbReference type="NCBI Taxonomy" id="1928728"/>
    <lineage>
        <taxon>Eukaryota</taxon>
        <taxon>Sar</taxon>
        <taxon>Rhizaria</taxon>
        <taxon>Cercozoa</taxon>
        <taxon>Imbricatea</taxon>
        <taxon>Silicofilosea</taxon>
        <taxon>Euglyphida</taxon>
        <taxon>Paulinellidae</taxon>
        <taxon>Paulinella</taxon>
    </lineage>
</organism>
<keyword evidence="3 4" id="KW-0732">Signal</keyword>
<dbReference type="SUPFAM" id="SSF110296">
    <property type="entry name" value="Oligoxyloglucan reducing end-specific cellobiohydrolase"/>
    <property type="match status" value="1"/>
</dbReference>
<protein>
    <recommendedName>
        <fullName evidence="3">Photosystem II assembly protein Ycf48</fullName>
    </recommendedName>
</protein>
<evidence type="ECO:0000313" key="7">
    <source>
        <dbReference type="EMBL" id="AQX45037.1"/>
    </source>
</evidence>
<geneLocation type="plastid" evidence="6"/>
<keyword evidence="3" id="KW-0793">Thylakoid</keyword>
<feature type="chain" id="PRO_5013403890" description="Photosystem II assembly protein Ycf48" evidence="4">
    <location>
        <begin position="29"/>
        <end position="339"/>
    </location>
</feature>
<name>A0A1L5YC35_9EUKA</name>
<keyword evidence="2 3" id="KW-0604">Photosystem II</keyword>
<accession>A0A1L5YC35</accession>
<dbReference type="EMBL" id="LC490351">
    <property type="protein sequence ID" value="BBL86250.1"/>
    <property type="molecule type" value="Genomic_DNA"/>
</dbReference>
<evidence type="ECO:0000313" key="9">
    <source>
        <dbReference type="Proteomes" id="UP000503178"/>
    </source>
</evidence>
<keyword evidence="6" id="KW-0934">Plastid</keyword>
<dbReference type="GO" id="GO:0009523">
    <property type="term" value="C:photosystem II"/>
    <property type="evidence" value="ECO:0007669"/>
    <property type="project" value="UniProtKB-KW"/>
</dbReference>
<feature type="domain" description="Photosynthesis system II assembly factor Ycf48/Hcf136-like" evidence="5">
    <location>
        <begin position="35"/>
        <end position="331"/>
    </location>
</feature>
<evidence type="ECO:0000256" key="1">
    <source>
        <dbReference type="ARBA" id="ARBA00022531"/>
    </source>
</evidence>
<dbReference type="InterPro" id="IPR015943">
    <property type="entry name" value="WD40/YVTN_repeat-like_dom_sf"/>
</dbReference>
<feature type="signal peptide" evidence="4">
    <location>
        <begin position="1"/>
        <end position="28"/>
    </location>
</feature>
<sequence>MKQSLASFIRSSLGLLFVFSLTLGLTACVTTGLPIATSSPWVPIDLNTDYNPLDIAFTDSKHGFLVGTNRLILETNDGGTTWSERSLDLSQEEKFRLISISFKDKEGWIAGQPGLVLHTTNNGRDWTLLSLDNKLPGEPYLITALGDNHAELATNVGAIYETRDGGKSWQANVNDAAGTVRDLRRGSDGSYVSVSSLGNFFATWAPGQDIWQVHQRVSSQRLQTIGYKPDGKLWMITRGAQVRFNNSRDDLESWSKPIIPITNGYGYLDMSWDDNDVIWLGGGNGTLLKSNDDGRTWEKDPIGLAEPSNFTRILFINHDKGFVLGERGHLLVKKQETSL</sequence>
<dbReference type="Proteomes" id="UP000503178">
    <property type="component" value="Chromatophore Pltd"/>
</dbReference>
<evidence type="ECO:0000256" key="3">
    <source>
        <dbReference type="HAMAP-Rule" id="MF_01348"/>
    </source>
</evidence>
<evidence type="ECO:0000313" key="8">
    <source>
        <dbReference type="EMBL" id="BBL86250.1"/>
    </source>
</evidence>
<dbReference type="PROSITE" id="PS51257">
    <property type="entry name" value="PROKAR_LIPOPROTEIN"/>
    <property type="match status" value="1"/>
</dbReference>
<comment type="subcellular location">
    <subcellularLocation>
        <location evidence="3">Cellular thylakoid lumen</location>
    </subcellularLocation>
    <text evidence="3">Associated with a PSII precusor complex on the lumenal side of the thylakoid membrane.</text>
</comment>
<dbReference type="PANTHER" id="PTHR47199:SF2">
    <property type="entry name" value="PHOTOSYSTEM II STABILITY_ASSEMBLY FACTOR HCF136, CHLOROPLASTIC"/>
    <property type="match status" value="1"/>
</dbReference>
<reference evidence="8 9" key="2">
    <citation type="submission" date="2019-06" db="EMBL/GenBank/DDBJ databases">
        <title>A hidden player of endosymbiotic evolution: DNA virus triggered massive gene transfer.</title>
        <authorList>
            <person name="Matsuo M."/>
            <person name="Katahata A."/>
            <person name="Tachikawa M."/>
            <person name="Minakuchi Y."/>
            <person name="Noguchi H."/>
            <person name="Toyoda A."/>
            <person name="Fujiyama A."/>
            <person name="Suzuki Y."/>
            <person name="Satoh S."/>
            <person name="Nakayama T."/>
            <person name="Kamikawa R."/>
            <person name="Nomura M."/>
            <person name="Inagaki Y."/>
            <person name="Ishida K."/>
            <person name="Obokata J."/>
        </authorList>
    </citation>
    <scope>NUCLEOTIDE SEQUENCE [LARGE SCALE GENOMIC DNA]</scope>
    <source>
        <strain evidence="8 9">MYN1</strain>
    </source>
</reference>
<comment type="domain">
    <text evidence="3">A 7-bladed beta-propeller torus, about 55 by 55 Angstroms, with a depth of about 25 Angstroms and a central pore.</text>
</comment>